<dbReference type="EMBL" id="JACOQI010000007">
    <property type="protein sequence ID" value="MBC5770380.1"/>
    <property type="molecule type" value="Genomic_DNA"/>
</dbReference>
<dbReference type="InterPro" id="IPR029471">
    <property type="entry name" value="HNH_5"/>
</dbReference>
<sequence>MAKYKCIYCLTEKDESAFNREHVVPRMMGTYNNGFVLGNHQVCEECNSYFSKELENKIGLDSHEAFLRMQYGNKRMSDGRILQNKRIALTGNGGIFKGLKFTVVSDSSKQERVHFDISPCIGISKVGSQDEYDYYSLDNLPQATEETLSHLKEKPHGIISVDLKREDVEQALKDKGYLSDSYTYSEPEIASMYGKTDFSTAIRISIDSIMRRVCAKTVFNYLCFSEGSDYVLQSKFDELRKYIRYGIWSNNLWFRYSQEPVSTAQLPTPTSHCVGYMFFPQNGCWNMCGCLTWFGQLTYIFKLGVTDIPITRFNVLPPTKMAYFDNDTKNISEESAVFVYGGRPDDQYHFKK</sequence>
<protein>
    <recommendedName>
        <fullName evidence="1">HNH endonuclease 5 domain-containing protein</fullName>
    </recommendedName>
</protein>
<dbReference type="Pfam" id="PF14279">
    <property type="entry name" value="HNH_5"/>
    <property type="match status" value="1"/>
</dbReference>
<reference evidence="2" key="1">
    <citation type="submission" date="2020-08" db="EMBL/GenBank/DDBJ databases">
        <title>Genome public.</title>
        <authorList>
            <person name="Liu C."/>
            <person name="Sun Q."/>
        </authorList>
    </citation>
    <scope>NUCLEOTIDE SEQUENCE</scope>
    <source>
        <strain evidence="2">BX15</strain>
    </source>
</reference>
<feature type="domain" description="HNH endonuclease 5" evidence="1">
    <location>
        <begin position="6"/>
        <end position="58"/>
    </location>
</feature>
<dbReference type="Proteomes" id="UP000620327">
    <property type="component" value="Unassembled WGS sequence"/>
</dbReference>
<evidence type="ECO:0000313" key="3">
    <source>
        <dbReference type="Proteomes" id="UP000620327"/>
    </source>
</evidence>
<evidence type="ECO:0000313" key="2">
    <source>
        <dbReference type="EMBL" id="MBC5770380.1"/>
    </source>
</evidence>
<evidence type="ECO:0000259" key="1">
    <source>
        <dbReference type="Pfam" id="PF14279"/>
    </source>
</evidence>
<comment type="caution">
    <text evidence="2">The sequence shown here is derived from an EMBL/GenBank/DDBJ whole genome shotgun (WGS) entry which is preliminary data.</text>
</comment>
<gene>
    <name evidence="2" type="ORF">H8Z83_08615</name>
</gene>
<organism evidence="2 3">
    <name type="scientific">Dysosmobacter segnis</name>
    <dbReference type="NCBI Taxonomy" id="2763042"/>
    <lineage>
        <taxon>Bacteria</taxon>
        <taxon>Bacillati</taxon>
        <taxon>Bacillota</taxon>
        <taxon>Clostridia</taxon>
        <taxon>Eubacteriales</taxon>
        <taxon>Oscillospiraceae</taxon>
        <taxon>Dysosmobacter</taxon>
    </lineage>
</organism>
<name>A0A923MHY1_9FIRM</name>
<dbReference type="AlphaFoldDB" id="A0A923MHY1"/>
<proteinExistence type="predicted"/>
<keyword evidence="3" id="KW-1185">Reference proteome</keyword>
<dbReference type="RefSeq" id="WP_187014635.1">
    <property type="nucleotide sequence ID" value="NZ_JACOQI010000007.1"/>
</dbReference>
<accession>A0A923MHY1</accession>